<reference evidence="2 3" key="1">
    <citation type="submission" date="2020-07" db="EMBL/GenBank/DDBJ databases">
        <title>Comparative genomics of pyrophilous fungi reveals a link between fire events and developmental genes.</title>
        <authorList>
            <consortium name="DOE Joint Genome Institute"/>
            <person name="Steindorff A.S."/>
            <person name="Carver A."/>
            <person name="Calhoun S."/>
            <person name="Stillman K."/>
            <person name="Liu H."/>
            <person name="Lipzen A."/>
            <person name="Pangilinan J."/>
            <person name="Labutti K."/>
            <person name="Bruns T.D."/>
            <person name="Grigoriev I.V."/>
        </authorList>
    </citation>
    <scope>NUCLEOTIDE SEQUENCE [LARGE SCALE GENOMIC DNA]</scope>
    <source>
        <strain evidence="2 3">CBS 144469</strain>
    </source>
</reference>
<proteinExistence type="predicted"/>
<evidence type="ECO:0000313" key="2">
    <source>
        <dbReference type="EMBL" id="KAF6743076.1"/>
    </source>
</evidence>
<protein>
    <submittedName>
        <fullName evidence="2">Uncharacterized protein</fullName>
    </submittedName>
</protein>
<feature type="compositionally biased region" description="Polar residues" evidence="1">
    <location>
        <begin position="27"/>
        <end position="49"/>
    </location>
</feature>
<gene>
    <name evidence="2" type="ORF">DFP72DRAFT_859626</name>
</gene>
<evidence type="ECO:0000313" key="3">
    <source>
        <dbReference type="Proteomes" id="UP000521943"/>
    </source>
</evidence>
<name>A0A8H6LVV6_9AGAR</name>
<comment type="caution">
    <text evidence="2">The sequence shown here is derived from an EMBL/GenBank/DDBJ whole genome shotgun (WGS) entry which is preliminary data.</text>
</comment>
<dbReference type="AlphaFoldDB" id="A0A8H6LVV6"/>
<accession>A0A8H6LVV6</accession>
<dbReference type="EMBL" id="JACGCI010000160">
    <property type="protein sequence ID" value="KAF6743076.1"/>
    <property type="molecule type" value="Genomic_DNA"/>
</dbReference>
<dbReference type="Proteomes" id="UP000521943">
    <property type="component" value="Unassembled WGS sequence"/>
</dbReference>
<evidence type="ECO:0000256" key="1">
    <source>
        <dbReference type="SAM" id="MobiDB-lite"/>
    </source>
</evidence>
<keyword evidence="3" id="KW-1185">Reference proteome</keyword>
<sequence length="277" mass="30793">MAPAAANVKKTGKSGDLRMFFGGGSAKTPTTSQKSGSSTQVARNSSQVSPVAGAITPPATHLNSDLLTSAVDLVADGHTHPATSHGSCLWVLKYLAYSPGGTLSSCAWPHSPCGLAWTLTLRPRIVPVHELSSWAWPNPPRGLAWYLSMKKRWKEPGLEEGLEEDSLGRRAGRRFPWKKSWKEIPLEEELGEDSLGRRSGRRFPWKKTGKETSLEGDREENWEEDFLGGRHRTNLAWKKRGKKTFMEGHWEGEAGRKQEGKGSWKREVYLEICLSTQ</sequence>
<feature type="region of interest" description="Disordered" evidence="1">
    <location>
        <begin position="19"/>
        <end position="54"/>
    </location>
</feature>
<organism evidence="2 3">
    <name type="scientific">Ephemerocybe angulata</name>
    <dbReference type="NCBI Taxonomy" id="980116"/>
    <lineage>
        <taxon>Eukaryota</taxon>
        <taxon>Fungi</taxon>
        <taxon>Dikarya</taxon>
        <taxon>Basidiomycota</taxon>
        <taxon>Agaricomycotina</taxon>
        <taxon>Agaricomycetes</taxon>
        <taxon>Agaricomycetidae</taxon>
        <taxon>Agaricales</taxon>
        <taxon>Agaricineae</taxon>
        <taxon>Psathyrellaceae</taxon>
        <taxon>Ephemerocybe</taxon>
    </lineage>
</organism>